<gene>
    <name evidence="8" type="ORF">MELIAE_LOCUS1686</name>
</gene>
<feature type="domain" description="Peptidase S1" evidence="7">
    <location>
        <begin position="1"/>
        <end position="207"/>
    </location>
</feature>
<proteinExistence type="inferred from homology"/>
<dbReference type="InterPro" id="IPR033116">
    <property type="entry name" value="TRYPSIN_SER"/>
</dbReference>
<dbReference type="CDD" id="cd00190">
    <property type="entry name" value="Tryp_SPc"/>
    <property type="match status" value="1"/>
</dbReference>
<evidence type="ECO:0000256" key="3">
    <source>
        <dbReference type="ARBA" id="ARBA00022825"/>
    </source>
</evidence>
<reference evidence="8" key="1">
    <citation type="submission" date="2021-12" db="EMBL/GenBank/DDBJ databases">
        <authorList>
            <person name="King R."/>
        </authorList>
    </citation>
    <scope>NUCLEOTIDE SEQUENCE</scope>
</reference>
<protein>
    <recommendedName>
        <fullName evidence="7">Peptidase S1 domain-containing protein</fullName>
    </recommendedName>
</protein>
<evidence type="ECO:0000256" key="6">
    <source>
        <dbReference type="RuleBase" id="RU363034"/>
    </source>
</evidence>
<dbReference type="InterPro" id="IPR001254">
    <property type="entry name" value="Trypsin_dom"/>
</dbReference>
<dbReference type="FunFam" id="2.40.10.10:FF:000002">
    <property type="entry name" value="Transmembrane protease serine"/>
    <property type="match status" value="1"/>
</dbReference>
<dbReference type="Proteomes" id="UP001154078">
    <property type="component" value="Chromosome 1"/>
</dbReference>
<keyword evidence="4" id="KW-1015">Disulfide bond</keyword>
<keyword evidence="1 6" id="KW-0645">Protease</keyword>
<name>A0A9P0FCB6_BRAAE</name>
<evidence type="ECO:0000313" key="8">
    <source>
        <dbReference type="EMBL" id="CAH0547760.1"/>
    </source>
</evidence>
<dbReference type="PANTHER" id="PTHR24276">
    <property type="entry name" value="POLYSERASE-RELATED"/>
    <property type="match status" value="1"/>
</dbReference>
<dbReference type="SMART" id="SM00020">
    <property type="entry name" value="Tryp_SPc"/>
    <property type="match status" value="1"/>
</dbReference>
<dbReference type="InterPro" id="IPR018114">
    <property type="entry name" value="TRYPSIN_HIS"/>
</dbReference>
<dbReference type="GO" id="GO:0006508">
    <property type="term" value="P:proteolysis"/>
    <property type="evidence" value="ECO:0007669"/>
    <property type="project" value="UniProtKB-KW"/>
</dbReference>
<dbReference type="SUPFAM" id="SSF50494">
    <property type="entry name" value="Trypsin-like serine proteases"/>
    <property type="match status" value="1"/>
</dbReference>
<dbReference type="GO" id="GO:0004252">
    <property type="term" value="F:serine-type endopeptidase activity"/>
    <property type="evidence" value="ECO:0007669"/>
    <property type="project" value="InterPro"/>
</dbReference>
<dbReference type="PROSITE" id="PS00135">
    <property type="entry name" value="TRYPSIN_SER"/>
    <property type="match status" value="1"/>
</dbReference>
<dbReference type="EMBL" id="OV121132">
    <property type="protein sequence ID" value="CAH0547760.1"/>
    <property type="molecule type" value="Genomic_DNA"/>
</dbReference>
<dbReference type="OrthoDB" id="10059102at2759"/>
<dbReference type="PROSITE" id="PS50240">
    <property type="entry name" value="TRYPSIN_DOM"/>
    <property type="match status" value="1"/>
</dbReference>
<sequence>MHLCGGTLIGKKWVITAAHCTYGNRLIKFAVRAGSSIYFTGGQVVPVKKITEHPKFNRTTLDYDVSVLELSEDITIENALPIEMADADAEVKTGSIGTITGWGSVSMEDKYKPSHDLQMVQIPVADSRVCKEAYGNTSKHVSERMICAGYAEGGKDACFGDSGGPLIVDGKLTGIVSFGYEYCAAPNYPGVYSSVPVLKEFIDSVVKQV</sequence>
<dbReference type="AlphaFoldDB" id="A0A9P0FCB6"/>
<evidence type="ECO:0000256" key="5">
    <source>
        <dbReference type="ARBA" id="ARBA00024195"/>
    </source>
</evidence>
<dbReference type="PROSITE" id="PS00134">
    <property type="entry name" value="TRYPSIN_HIS"/>
    <property type="match status" value="1"/>
</dbReference>
<evidence type="ECO:0000259" key="7">
    <source>
        <dbReference type="PROSITE" id="PS50240"/>
    </source>
</evidence>
<dbReference type="PRINTS" id="PR00722">
    <property type="entry name" value="CHYMOTRYPSIN"/>
</dbReference>
<dbReference type="Pfam" id="PF00089">
    <property type="entry name" value="Trypsin"/>
    <property type="match status" value="1"/>
</dbReference>
<keyword evidence="3 6" id="KW-0720">Serine protease</keyword>
<keyword evidence="2 6" id="KW-0378">Hydrolase</keyword>
<dbReference type="FunFam" id="2.40.10.10:FF:000068">
    <property type="entry name" value="transmembrane protease serine 2"/>
    <property type="match status" value="1"/>
</dbReference>
<dbReference type="InterPro" id="IPR001314">
    <property type="entry name" value="Peptidase_S1A"/>
</dbReference>
<evidence type="ECO:0000313" key="9">
    <source>
        <dbReference type="Proteomes" id="UP001154078"/>
    </source>
</evidence>
<dbReference type="InterPro" id="IPR009003">
    <property type="entry name" value="Peptidase_S1_PA"/>
</dbReference>
<dbReference type="PANTHER" id="PTHR24276:SF91">
    <property type="entry name" value="AT26814P-RELATED"/>
    <property type="match status" value="1"/>
</dbReference>
<dbReference type="InterPro" id="IPR050430">
    <property type="entry name" value="Peptidase_S1"/>
</dbReference>
<keyword evidence="9" id="KW-1185">Reference proteome</keyword>
<comment type="similarity">
    <text evidence="5">Belongs to the peptidase S1 family. CLIP subfamily.</text>
</comment>
<dbReference type="Gene3D" id="2.40.10.10">
    <property type="entry name" value="Trypsin-like serine proteases"/>
    <property type="match status" value="1"/>
</dbReference>
<accession>A0A9P0FCB6</accession>
<evidence type="ECO:0000256" key="2">
    <source>
        <dbReference type="ARBA" id="ARBA00022801"/>
    </source>
</evidence>
<evidence type="ECO:0000256" key="1">
    <source>
        <dbReference type="ARBA" id="ARBA00022670"/>
    </source>
</evidence>
<organism evidence="8 9">
    <name type="scientific">Brassicogethes aeneus</name>
    <name type="common">Rape pollen beetle</name>
    <name type="synonym">Meligethes aeneus</name>
    <dbReference type="NCBI Taxonomy" id="1431903"/>
    <lineage>
        <taxon>Eukaryota</taxon>
        <taxon>Metazoa</taxon>
        <taxon>Ecdysozoa</taxon>
        <taxon>Arthropoda</taxon>
        <taxon>Hexapoda</taxon>
        <taxon>Insecta</taxon>
        <taxon>Pterygota</taxon>
        <taxon>Neoptera</taxon>
        <taxon>Endopterygota</taxon>
        <taxon>Coleoptera</taxon>
        <taxon>Polyphaga</taxon>
        <taxon>Cucujiformia</taxon>
        <taxon>Nitidulidae</taxon>
        <taxon>Meligethinae</taxon>
        <taxon>Brassicogethes</taxon>
    </lineage>
</organism>
<dbReference type="InterPro" id="IPR043504">
    <property type="entry name" value="Peptidase_S1_PA_chymotrypsin"/>
</dbReference>
<evidence type="ECO:0000256" key="4">
    <source>
        <dbReference type="ARBA" id="ARBA00023157"/>
    </source>
</evidence>